<dbReference type="Gene3D" id="3.10.180.10">
    <property type="entry name" value="2,3-Dihydroxybiphenyl 1,2-Dioxygenase, domain 1"/>
    <property type="match status" value="1"/>
</dbReference>
<organism evidence="1 2">
    <name type="scientific">Nocardia veterana</name>
    <dbReference type="NCBI Taxonomy" id="132249"/>
    <lineage>
        <taxon>Bacteria</taxon>
        <taxon>Bacillati</taxon>
        <taxon>Actinomycetota</taxon>
        <taxon>Actinomycetes</taxon>
        <taxon>Mycobacteriales</taxon>
        <taxon>Nocardiaceae</taxon>
        <taxon>Nocardia</taxon>
    </lineage>
</organism>
<proteinExistence type="predicted"/>
<dbReference type="InterPro" id="IPR029068">
    <property type="entry name" value="Glyas_Bleomycin-R_OHBP_Dase"/>
</dbReference>
<dbReference type="Pfam" id="PF13669">
    <property type="entry name" value="Glyoxalase_4"/>
    <property type="match status" value="1"/>
</dbReference>
<evidence type="ECO:0000313" key="2">
    <source>
        <dbReference type="Proteomes" id="UP000523447"/>
    </source>
</evidence>
<dbReference type="SUPFAM" id="SSF54593">
    <property type="entry name" value="Glyoxalase/Bleomycin resistance protein/Dihydroxybiphenyl dioxygenase"/>
    <property type="match status" value="1"/>
</dbReference>
<comment type="caution">
    <text evidence="1">The sequence shown here is derived from an EMBL/GenBank/DDBJ whole genome shotgun (WGS) entry which is preliminary data.</text>
</comment>
<keyword evidence="2" id="KW-1185">Reference proteome</keyword>
<dbReference type="RefSeq" id="WP_051032278.1">
    <property type="nucleotide sequence ID" value="NZ_CAWPHS010000019.1"/>
</dbReference>
<reference evidence="1 2" key="1">
    <citation type="submission" date="2020-04" db="EMBL/GenBank/DDBJ databases">
        <title>MicrobeNet Type strains.</title>
        <authorList>
            <person name="Nicholson A.C."/>
        </authorList>
    </citation>
    <scope>NUCLEOTIDE SEQUENCE [LARGE SCALE GENOMIC DNA]</scope>
    <source>
        <strain evidence="1 2">DSM 44445</strain>
    </source>
</reference>
<protein>
    <submittedName>
        <fullName evidence="1">VOC family protein</fullName>
    </submittedName>
</protein>
<accession>A0A7X6RJG2</accession>
<dbReference type="AlphaFoldDB" id="A0A7X6RJG2"/>
<name>A0A7X6RJG2_9NOCA</name>
<gene>
    <name evidence="1" type="ORF">HGA07_21450</name>
</gene>
<evidence type="ECO:0000313" key="1">
    <source>
        <dbReference type="EMBL" id="NKY88175.1"/>
    </source>
</evidence>
<sequence>MTGLGYGPITQIAWVTADIEASERLLGGFGAGTWTRLPDTEFGPDMCRYRGEPADFTAHISLSYLADMQLELIRPVRGTGIYTEFLERSGPGLHHICFEPEDFDAAVAEAGARGLPVVQDGNVGGTMRFAYVDGAAAGVPYLELAEIGAPMREFYEYVKTRAHGRPDQSERTATR</sequence>
<dbReference type="EMBL" id="JAAXPE010000026">
    <property type="protein sequence ID" value="NKY88175.1"/>
    <property type="molecule type" value="Genomic_DNA"/>
</dbReference>
<dbReference type="Proteomes" id="UP000523447">
    <property type="component" value="Unassembled WGS sequence"/>
</dbReference>